<evidence type="ECO:0000313" key="2">
    <source>
        <dbReference type="Proteomes" id="UP000335636"/>
    </source>
</evidence>
<protein>
    <submittedName>
        <fullName evidence="1">Uncharacterized protein</fullName>
    </submittedName>
</protein>
<dbReference type="Proteomes" id="UP000335636">
    <property type="component" value="Unassembled WGS sequence"/>
</dbReference>
<comment type="caution">
    <text evidence="1">The sequence shown here is derived from an EMBL/GenBank/DDBJ whole genome shotgun (WGS) entry which is preliminary data.</text>
</comment>
<sequence length="104" mass="11640">MEIVLSEENEPSELVLSSLNIYHKHKQPMCLFQAVKNWHPETEEQSSRKIEFPSFHGNGAGDIWLCVCVCLPEGTGATRTWTEEPPKNNLGEFCKGGIPLGKDV</sequence>
<organism evidence="1 2">
    <name type="scientific">Marmota monax</name>
    <name type="common">Woodchuck</name>
    <dbReference type="NCBI Taxonomy" id="9995"/>
    <lineage>
        <taxon>Eukaryota</taxon>
        <taxon>Metazoa</taxon>
        <taxon>Chordata</taxon>
        <taxon>Craniata</taxon>
        <taxon>Vertebrata</taxon>
        <taxon>Euteleostomi</taxon>
        <taxon>Mammalia</taxon>
        <taxon>Eutheria</taxon>
        <taxon>Euarchontoglires</taxon>
        <taxon>Glires</taxon>
        <taxon>Rodentia</taxon>
        <taxon>Sciuromorpha</taxon>
        <taxon>Sciuridae</taxon>
        <taxon>Xerinae</taxon>
        <taxon>Marmotini</taxon>
        <taxon>Marmota</taxon>
    </lineage>
</organism>
<dbReference type="AlphaFoldDB" id="A0A5E4BY58"/>
<proteinExistence type="predicted"/>
<gene>
    <name evidence="1" type="ORF">MONAX_5E040639</name>
</gene>
<dbReference type="EMBL" id="CABDUW010000688">
    <property type="protein sequence ID" value="VTJ73612.1"/>
    <property type="molecule type" value="Genomic_DNA"/>
</dbReference>
<reference evidence="1" key="1">
    <citation type="submission" date="2019-04" db="EMBL/GenBank/DDBJ databases">
        <authorList>
            <person name="Alioto T."/>
            <person name="Alioto T."/>
        </authorList>
    </citation>
    <scope>NUCLEOTIDE SEQUENCE [LARGE SCALE GENOMIC DNA]</scope>
</reference>
<accession>A0A5E4BY58</accession>
<name>A0A5E4BY58_MARMO</name>
<evidence type="ECO:0000313" key="1">
    <source>
        <dbReference type="EMBL" id="VTJ73612.1"/>
    </source>
</evidence>
<keyword evidence="2" id="KW-1185">Reference proteome</keyword>